<keyword evidence="2" id="KW-0813">Transport</keyword>
<keyword evidence="5 13" id="KW-0812">Transmembrane</keyword>
<dbReference type="AlphaFoldDB" id="A0A1J5S0W9"/>
<protein>
    <submittedName>
        <fullName evidence="15">Respiratory nitrate reductase 1 gamma chain</fullName>
        <ecNumber evidence="15">1.7.99.4</ecNumber>
    </submittedName>
</protein>
<feature type="transmembrane region" description="Helical" evidence="13">
    <location>
        <begin position="6"/>
        <end position="23"/>
    </location>
</feature>
<dbReference type="InterPro" id="IPR003816">
    <property type="entry name" value="Nitrate_red_gam"/>
</dbReference>
<evidence type="ECO:0000256" key="13">
    <source>
        <dbReference type="SAM" id="Phobius"/>
    </source>
</evidence>
<dbReference type="InterPro" id="IPR051936">
    <property type="entry name" value="Heme-iron_electron_transfer"/>
</dbReference>
<dbReference type="GO" id="GO:0005886">
    <property type="term" value="C:plasma membrane"/>
    <property type="evidence" value="ECO:0007669"/>
    <property type="project" value="UniProtKB-SubCell"/>
</dbReference>
<comment type="caution">
    <text evidence="15">The sequence shown here is derived from an EMBL/GenBank/DDBJ whole genome shotgun (WGS) entry which is preliminary data.</text>
</comment>
<dbReference type="Pfam" id="PF02665">
    <property type="entry name" value="Nitrate_red_gam"/>
    <property type="match status" value="1"/>
</dbReference>
<evidence type="ECO:0000313" key="15">
    <source>
        <dbReference type="EMBL" id="OIR02033.1"/>
    </source>
</evidence>
<keyword evidence="9 15" id="KW-0560">Oxidoreductase</keyword>
<evidence type="ECO:0000256" key="12">
    <source>
        <dbReference type="ARBA" id="ARBA00023136"/>
    </source>
</evidence>
<dbReference type="NCBIfam" id="TIGR00351">
    <property type="entry name" value="narI"/>
    <property type="match status" value="1"/>
</dbReference>
<accession>A0A1J5S0W9</accession>
<dbReference type="InterPro" id="IPR036197">
    <property type="entry name" value="NarG-like_sf"/>
</dbReference>
<dbReference type="GO" id="GO:0042128">
    <property type="term" value="P:nitrate assimilation"/>
    <property type="evidence" value="ECO:0007669"/>
    <property type="project" value="UniProtKB-KW"/>
</dbReference>
<feature type="transmembrane region" description="Helical" evidence="13">
    <location>
        <begin position="86"/>
        <end position="107"/>
    </location>
</feature>
<evidence type="ECO:0000256" key="8">
    <source>
        <dbReference type="ARBA" id="ARBA00022989"/>
    </source>
</evidence>
<proteinExistence type="predicted"/>
<sequence length="231" mass="25845">MHHFIFGIYPYIAMAVLLIGSVARYERDPFTWKSSSSQLLRRRLLRWGSVPFHVGVLTIFAGHFFGLLTPLWLIEALGISHAVKQVLAMSVGGVAGALALFGGLILLTRRLTDPRIRATSSAMDIAILSLLVLQLCLGLLTIPVSLRHLDGVEMVKFMRWAQGIFILDPQAADYTAGASPVFQIHILTGLTLFMLFPFSRLVHLLSAPLRYLWRPGYQIVRTRRAALPDRR</sequence>
<gene>
    <name evidence="15" type="primary">narI_1</name>
    <name evidence="15" type="ORF">GALL_158910</name>
</gene>
<evidence type="ECO:0000256" key="5">
    <source>
        <dbReference type="ARBA" id="ARBA00022692"/>
    </source>
</evidence>
<keyword evidence="8 13" id="KW-1133">Transmembrane helix</keyword>
<dbReference type="GO" id="GO:0009055">
    <property type="term" value="F:electron transfer activity"/>
    <property type="evidence" value="ECO:0007669"/>
    <property type="project" value="TreeGrafter"/>
</dbReference>
<dbReference type="GO" id="GO:0020037">
    <property type="term" value="F:heme binding"/>
    <property type="evidence" value="ECO:0007669"/>
    <property type="project" value="TreeGrafter"/>
</dbReference>
<evidence type="ECO:0000259" key="14">
    <source>
        <dbReference type="Pfam" id="PF02665"/>
    </source>
</evidence>
<dbReference type="GO" id="GO:0019645">
    <property type="term" value="P:anaerobic electron transport chain"/>
    <property type="evidence" value="ECO:0007669"/>
    <property type="project" value="TreeGrafter"/>
</dbReference>
<evidence type="ECO:0000256" key="1">
    <source>
        <dbReference type="ARBA" id="ARBA00004651"/>
    </source>
</evidence>
<reference evidence="15" key="1">
    <citation type="submission" date="2016-10" db="EMBL/GenBank/DDBJ databases">
        <title>Sequence of Gallionella enrichment culture.</title>
        <authorList>
            <person name="Poehlein A."/>
            <person name="Muehling M."/>
            <person name="Daniel R."/>
        </authorList>
    </citation>
    <scope>NUCLEOTIDE SEQUENCE</scope>
</reference>
<feature type="transmembrane region" description="Helical" evidence="13">
    <location>
        <begin position="44"/>
        <end position="66"/>
    </location>
</feature>
<evidence type="ECO:0000256" key="3">
    <source>
        <dbReference type="ARBA" id="ARBA00022475"/>
    </source>
</evidence>
<feature type="domain" description="NarG-like" evidence="14">
    <location>
        <begin position="3"/>
        <end position="223"/>
    </location>
</feature>
<dbReference type="EMBL" id="MLJW01000078">
    <property type="protein sequence ID" value="OIR02033.1"/>
    <property type="molecule type" value="Genomic_DNA"/>
</dbReference>
<comment type="subcellular location">
    <subcellularLocation>
        <location evidence="1">Cell membrane</location>
        <topology evidence="1">Multi-pass membrane protein</topology>
    </subcellularLocation>
</comment>
<dbReference type="PANTHER" id="PTHR30598:SF3">
    <property type="entry name" value="RESPIRATORY NITRATE REDUCTASE 1 GAMMA CHAIN"/>
    <property type="match status" value="1"/>
</dbReference>
<evidence type="ECO:0000256" key="6">
    <source>
        <dbReference type="ARBA" id="ARBA00022723"/>
    </source>
</evidence>
<organism evidence="15">
    <name type="scientific">mine drainage metagenome</name>
    <dbReference type="NCBI Taxonomy" id="410659"/>
    <lineage>
        <taxon>unclassified sequences</taxon>
        <taxon>metagenomes</taxon>
        <taxon>ecological metagenomes</taxon>
    </lineage>
</organism>
<name>A0A1J5S0W9_9ZZZZ</name>
<dbReference type="GO" id="GO:0009325">
    <property type="term" value="C:nitrate reductase complex"/>
    <property type="evidence" value="ECO:0007669"/>
    <property type="project" value="InterPro"/>
</dbReference>
<feature type="transmembrane region" description="Helical" evidence="13">
    <location>
        <begin position="182"/>
        <end position="202"/>
    </location>
</feature>
<dbReference type="PANTHER" id="PTHR30598">
    <property type="entry name" value="NITRATE REDUCTASE PRIVATE CHAPERONE, REDOX ENZYME MATURATION PROTEIN REMP FAMILY"/>
    <property type="match status" value="1"/>
</dbReference>
<dbReference type="Gene3D" id="1.20.950.20">
    <property type="entry name" value="Transmembrane di-heme cytochromes, Chain C"/>
    <property type="match status" value="1"/>
</dbReference>
<dbReference type="FunFam" id="1.20.950.20:FF:000001">
    <property type="entry name" value="Respiratory nitrate reductase subunit gamma"/>
    <property type="match status" value="1"/>
</dbReference>
<keyword evidence="4" id="KW-0349">Heme</keyword>
<keyword evidence="6" id="KW-0479">Metal-binding</keyword>
<dbReference type="GO" id="GO:0046872">
    <property type="term" value="F:metal ion binding"/>
    <property type="evidence" value="ECO:0007669"/>
    <property type="project" value="UniProtKB-KW"/>
</dbReference>
<dbReference type="EC" id="1.7.99.4" evidence="15"/>
<evidence type="ECO:0000256" key="9">
    <source>
        <dbReference type="ARBA" id="ARBA00023002"/>
    </source>
</evidence>
<evidence type="ECO:0000256" key="4">
    <source>
        <dbReference type="ARBA" id="ARBA00022617"/>
    </source>
</evidence>
<evidence type="ECO:0000256" key="7">
    <source>
        <dbReference type="ARBA" id="ARBA00022982"/>
    </source>
</evidence>
<dbReference type="InterPro" id="IPR023234">
    <property type="entry name" value="NarG-like_domain"/>
</dbReference>
<keyword evidence="7" id="KW-0249">Electron transport</keyword>
<dbReference type="SUPFAM" id="SSF103501">
    <property type="entry name" value="Respiratory nitrate reductase 1 gamma chain"/>
    <property type="match status" value="1"/>
</dbReference>
<dbReference type="GO" id="GO:0008940">
    <property type="term" value="F:nitrate reductase activity"/>
    <property type="evidence" value="ECO:0007669"/>
    <property type="project" value="InterPro"/>
</dbReference>
<keyword evidence="3" id="KW-1003">Cell membrane</keyword>
<evidence type="ECO:0000256" key="11">
    <source>
        <dbReference type="ARBA" id="ARBA00023063"/>
    </source>
</evidence>
<keyword evidence="11" id="KW-0534">Nitrate assimilation</keyword>
<evidence type="ECO:0000256" key="2">
    <source>
        <dbReference type="ARBA" id="ARBA00022448"/>
    </source>
</evidence>
<evidence type="ECO:0000256" key="10">
    <source>
        <dbReference type="ARBA" id="ARBA00023004"/>
    </source>
</evidence>
<keyword evidence="10" id="KW-0408">Iron</keyword>
<keyword evidence="12 13" id="KW-0472">Membrane</keyword>
<feature type="transmembrane region" description="Helical" evidence="13">
    <location>
        <begin position="127"/>
        <end position="146"/>
    </location>
</feature>